<dbReference type="RefSeq" id="WP_152125348.1">
    <property type="nucleotide sequence ID" value="NZ_WELI01000006.1"/>
</dbReference>
<dbReference type="EMBL" id="WELI01000006">
    <property type="protein sequence ID" value="KAB7729267.1"/>
    <property type="molecule type" value="Genomic_DNA"/>
</dbReference>
<name>A0A7J5TXF9_9BACT</name>
<feature type="modified residue" description="4-aspartylphosphate" evidence="1">
    <location>
        <position position="60"/>
    </location>
</feature>
<dbReference type="GO" id="GO:0000160">
    <property type="term" value="P:phosphorelay signal transduction system"/>
    <property type="evidence" value="ECO:0007669"/>
    <property type="project" value="InterPro"/>
</dbReference>
<evidence type="ECO:0000256" key="1">
    <source>
        <dbReference type="PROSITE-ProRule" id="PRU00169"/>
    </source>
</evidence>
<protein>
    <submittedName>
        <fullName evidence="3">Response regulator</fullName>
    </submittedName>
</protein>
<dbReference type="InterPro" id="IPR001789">
    <property type="entry name" value="Sig_transdc_resp-reg_receiver"/>
</dbReference>
<dbReference type="SUPFAM" id="SSF52172">
    <property type="entry name" value="CheY-like"/>
    <property type="match status" value="1"/>
</dbReference>
<dbReference type="PANTHER" id="PTHR44520">
    <property type="entry name" value="RESPONSE REGULATOR RCP1-RELATED"/>
    <property type="match status" value="1"/>
</dbReference>
<reference evidence="3 4" key="1">
    <citation type="submission" date="2019-10" db="EMBL/GenBank/DDBJ databases">
        <title>Rudanella paleaurantiibacter sp. nov., isolated from sludge.</title>
        <authorList>
            <person name="Xu S.Q."/>
        </authorList>
    </citation>
    <scope>NUCLEOTIDE SEQUENCE [LARGE SCALE GENOMIC DNA]</scope>
    <source>
        <strain evidence="3 4">HX-22-17</strain>
    </source>
</reference>
<dbReference type="Pfam" id="PF00072">
    <property type="entry name" value="Response_reg"/>
    <property type="match status" value="1"/>
</dbReference>
<keyword evidence="4" id="KW-1185">Reference proteome</keyword>
<evidence type="ECO:0000259" key="2">
    <source>
        <dbReference type="PROSITE" id="PS50110"/>
    </source>
</evidence>
<dbReference type="AlphaFoldDB" id="A0A7J5TXF9"/>
<dbReference type="Gene3D" id="3.40.50.2300">
    <property type="match status" value="1"/>
</dbReference>
<dbReference type="SMART" id="SM00448">
    <property type="entry name" value="REC"/>
    <property type="match status" value="1"/>
</dbReference>
<sequence>MTAPKTTVWLVDDDDDDLILLESAFQRVDASVRLETMHDGEELVDRLNTSPERPNFVVLDLNMDRLSGMQALREIRQHFPQRELKIVVLTTSFNPDDRFRSEIMGANEFYVKPSDFKEMVELVRNMLQRWAH</sequence>
<gene>
    <name evidence="3" type="ORF">F5984_16675</name>
</gene>
<dbReference type="InterPro" id="IPR011006">
    <property type="entry name" value="CheY-like_superfamily"/>
</dbReference>
<proteinExistence type="predicted"/>
<feature type="domain" description="Response regulatory" evidence="2">
    <location>
        <begin position="7"/>
        <end position="127"/>
    </location>
</feature>
<dbReference type="PROSITE" id="PS50110">
    <property type="entry name" value="RESPONSE_REGULATORY"/>
    <property type="match status" value="1"/>
</dbReference>
<dbReference type="InterPro" id="IPR052893">
    <property type="entry name" value="TCS_response_regulator"/>
</dbReference>
<organism evidence="3 4">
    <name type="scientific">Rudanella paleaurantiibacter</name>
    <dbReference type="NCBI Taxonomy" id="2614655"/>
    <lineage>
        <taxon>Bacteria</taxon>
        <taxon>Pseudomonadati</taxon>
        <taxon>Bacteroidota</taxon>
        <taxon>Cytophagia</taxon>
        <taxon>Cytophagales</taxon>
        <taxon>Cytophagaceae</taxon>
        <taxon>Rudanella</taxon>
    </lineage>
</organism>
<dbReference type="PANTHER" id="PTHR44520:SF2">
    <property type="entry name" value="RESPONSE REGULATOR RCP1"/>
    <property type="match status" value="1"/>
</dbReference>
<comment type="caution">
    <text evidence="3">The sequence shown here is derived from an EMBL/GenBank/DDBJ whole genome shotgun (WGS) entry which is preliminary data.</text>
</comment>
<keyword evidence="1" id="KW-0597">Phosphoprotein</keyword>
<evidence type="ECO:0000313" key="3">
    <source>
        <dbReference type="EMBL" id="KAB7729267.1"/>
    </source>
</evidence>
<accession>A0A7J5TXF9</accession>
<evidence type="ECO:0000313" key="4">
    <source>
        <dbReference type="Proteomes" id="UP000488299"/>
    </source>
</evidence>
<dbReference type="Proteomes" id="UP000488299">
    <property type="component" value="Unassembled WGS sequence"/>
</dbReference>